<sequence>MATENKNQTTYPSHLRLHKSGDVTEIYCVSIVIGSLTYDHHTRTFECECRVRASHLNKLASWMNCYDVDCVDHADIPVGVQFPEQINHDLPAIMWNTRSTFDTAISELWTCWETIQQMM</sequence>
<dbReference type="GeneID" id="80557720"/>
<keyword evidence="2" id="KW-1185">Reference proteome</keyword>
<proteinExistence type="predicted"/>
<dbReference type="EMBL" id="AP024483">
    <property type="protein sequence ID" value="BCS82515.1"/>
    <property type="molecule type" value="Genomic_DNA"/>
</dbReference>
<accession>A0ABM7NQT7</accession>
<dbReference type="Proteomes" id="UP001321479">
    <property type="component" value="Segment"/>
</dbReference>
<dbReference type="RefSeq" id="YP_010841123.1">
    <property type="nucleotide sequence ID" value="NC_079139.1"/>
</dbReference>
<evidence type="ECO:0000313" key="1">
    <source>
        <dbReference type="EMBL" id="BCS82515.1"/>
    </source>
</evidence>
<evidence type="ECO:0000313" key="2">
    <source>
        <dbReference type="Proteomes" id="UP001321479"/>
    </source>
</evidence>
<reference evidence="1 2" key="1">
    <citation type="submission" date="2021-02" db="EMBL/GenBank/DDBJ databases">
        <title>Cotonvirus japonicus, which uses Golgi apparatus of host cells for its virion factory, phylogenetically links tailed tupanvirus and icosahedral mimivirus.</title>
        <authorList>
            <person name="Takahashi H."/>
            <person name="Fukaya S."/>
            <person name="Song C."/>
            <person name="Murata K."/>
            <person name="Takemura M."/>
        </authorList>
    </citation>
    <scope>NUCLEOTIDE SEQUENCE [LARGE SCALE GENOMIC DNA]</scope>
</reference>
<organism evidence="1 2">
    <name type="scientific">Cotonvirus japonicus</name>
    <dbReference type="NCBI Taxonomy" id="2811091"/>
    <lineage>
        <taxon>Viruses</taxon>
        <taxon>Varidnaviria</taxon>
        <taxon>Bamfordvirae</taxon>
        <taxon>Nucleocytoviricota</taxon>
        <taxon>Megaviricetes</taxon>
        <taxon>Imitervirales</taxon>
        <taxon>Mimiviridae</taxon>
        <taxon>Megamimivirinae</taxon>
        <taxon>Cotonvirus</taxon>
        <taxon>Cotonvirus japonicum</taxon>
    </lineage>
</organism>
<protein>
    <submittedName>
        <fullName evidence="1">Uncharacterized protein</fullName>
    </submittedName>
</protein>
<name>A0ABM7NQT7_9VIRU</name>